<organism evidence="1 2">
    <name type="scientific">Zalaria obscura</name>
    <dbReference type="NCBI Taxonomy" id="2024903"/>
    <lineage>
        <taxon>Eukaryota</taxon>
        <taxon>Fungi</taxon>
        <taxon>Dikarya</taxon>
        <taxon>Ascomycota</taxon>
        <taxon>Pezizomycotina</taxon>
        <taxon>Dothideomycetes</taxon>
        <taxon>Dothideomycetidae</taxon>
        <taxon>Dothideales</taxon>
        <taxon>Zalariaceae</taxon>
        <taxon>Zalaria</taxon>
    </lineage>
</organism>
<sequence length="612" mass="67280">MCRFEYGLVIYACGHIDIAWARRENCDIPQYCRSRPALEHPMRNMLHAAHIQLSASLCGRDYVRLRCCGEQLRSVGSYIRQIQARTFKNLVEICEEYAIVPVTDTMSEYQTLEDATARSIYAPNFTSNSAAGDRFVQPWKDMSSALQQVQVCSTNISQWGGPRVPGFDDAVKSAVCIEFNLQWLRAHVGHAVTAFIDAERINQFLDELENESSAATVQEGEEAEVEHVFQPAVERAFQASPSLPATTRVSPETPEAPVAGPDGGRDSGPDSNGESSSHPNQQIGEHRVAHHESLYDLNLERFAAKVNSYRGSSNGPLLQQSEIATLFHSLPPPPRSGRTTIGHGVPSPDEDIQMRSASGADQIASQHNADPQPSSAEQSQGESDQSVAAENTAAIPGEAAMFSIPDGLRKAYQDRLEGHRRAVSAETNAEQMQGVSTETRVDQLQDPLQNTSSTPTDAGTREVIQNVRLPRKKMTKADIQKALEDPETDARMGVYLRSERLPEHSPGCKCTQCKKNDSEAGKAAQMPKPKPKPKPKPAYKRPAMAKTPGNFLQDVKGYGGEGQPPYYGSKELERLDRDADSSVLEAVIEMSGGNTSNKSRMGEVFEHFSKWK</sequence>
<dbReference type="EMBL" id="JAMKPW020000044">
    <property type="protein sequence ID" value="KAK8192554.1"/>
    <property type="molecule type" value="Genomic_DNA"/>
</dbReference>
<accession>A0ACC3S2J6</accession>
<evidence type="ECO:0000313" key="2">
    <source>
        <dbReference type="Proteomes" id="UP001320706"/>
    </source>
</evidence>
<evidence type="ECO:0000313" key="1">
    <source>
        <dbReference type="EMBL" id="KAK8192554.1"/>
    </source>
</evidence>
<proteinExistence type="predicted"/>
<protein>
    <submittedName>
        <fullName evidence="1">Uncharacterized protein</fullName>
    </submittedName>
</protein>
<comment type="caution">
    <text evidence="1">The sequence shown here is derived from an EMBL/GenBank/DDBJ whole genome shotgun (WGS) entry which is preliminary data.</text>
</comment>
<reference evidence="1" key="1">
    <citation type="submission" date="2024-02" db="EMBL/GenBank/DDBJ databases">
        <title>Metagenome Assembled Genome of Zalaria obscura JY119.</title>
        <authorList>
            <person name="Vighnesh L."/>
            <person name="Jagadeeshwari U."/>
            <person name="Venkata Ramana C."/>
            <person name="Sasikala C."/>
        </authorList>
    </citation>
    <scope>NUCLEOTIDE SEQUENCE</scope>
    <source>
        <strain evidence="1">JY119</strain>
    </source>
</reference>
<keyword evidence="2" id="KW-1185">Reference proteome</keyword>
<gene>
    <name evidence="1" type="ORF">M8818_007724</name>
</gene>
<name>A0ACC3S2J6_9PEZI</name>
<dbReference type="Proteomes" id="UP001320706">
    <property type="component" value="Unassembled WGS sequence"/>
</dbReference>